<evidence type="ECO:0008006" key="3">
    <source>
        <dbReference type="Google" id="ProtNLM"/>
    </source>
</evidence>
<sequence>MFFHSGFLRFFSLLICWNCVRTFSPSLEPKEIRIPADGKTVVVLKILNPIFGPKDSFLLDAGSEWPVEIVSSEKTDREEILRLKAGTKPGKLRITTINGNFSDLELLDRSGDWDGDGFPDSAELRTESDRQAFRDWFVRISLSQYLKENSSWNRQERDCSGLVRFSYKEALKEHDLVWQQKTGIVLDKNLPDVREFKYPDIPVIGINIFRVGEAEFAQFADAENLEKYQTSFVSRHIESGLPGDILFFRSDRGEGTNYHSMILLEEDGENPLLLYHTGSERGIKLIRAKELSKSDTFSPEEKNRSFLGVYRFRILE</sequence>
<name>A0A2M9ZFB2_9LEPT</name>
<reference evidence="1 2" key="1">
    <citation type="submission" date="2017-07" db="EMBL/GenBank/DDBJ databases">
        <title>Leptospira spp. isolated from tropical soils.</title>
        <authorList>
            <person name="Thibeaux R."/>
            <person name="Iraola G."/>
            <person name="Ferres I."/>
            <person name="Bierque E."/>
            <person name="Girault D."/>
            <person name="Soupe-Gilbert M.-E."/>
            <person name="Picardeau M."/>
            <person name="Goarant C."/>
        </authorList>
    </citation>
    <scope>NUCLEOTIDE SEQUENCE [LARGE SCALE GENOMIC DNA]</scope>
    <source>
        <strain evidence="1 2">FH2-C-A2</strain>
    </source>
</reference>
<dbReference type="Proteomes" id="UP000231912">
    <property type="component" value="Unassembled WGS sequence"/>
</dbReference>
<dbReference type="Gene3D" id="3.90.1720.10">
    <property type="entry name" value="endopeptidase domain like (from Nostoc punctiforme)"/>
    <property type="match status" value="1"/>
</dbReference>
<evidence type="ECO:0000313" key="2">
    <source>
        <dbReference type="Proteomes" id="UP000231912"/>
    </source>
</evidence>
<dbReference type="RefSeq" id="WP_100757645.1">
    <property type="nucleotide sequence ID" value="NZ_NPDT01000001.1"/>
</dbReference>
<dbReference type="Pfam" id="PF06672">
    <property type="entry name" value="DUF1175"/>
    <property type="match status" value="1"/>
</dbReference>
<gene>
    <name evidence="1" type="ORF">CH371_03195</name>
</gene>
<comment type="caution">
    <text evidence="1">The sequence shown here is derived from an EMBL/GenBank/DDBJ whole genome shotgun (WGS) entry which is preliminary data.</text>
</comment>
<dbReference type="EMBL" id="NPDT01000001">
    <property type="protein sequence ID" value="PJZ67096.1"/>
    <property type="molecule type" value="Genomic_DNA"/>
</dbReference>
<dbReference type="AlphaFoldDB" id="A0A2M9ZFB2"/>
<organism evidence="1 2">
    <name type="scientific">Leptospira wolffii</name>
    <dbReference type="NCBI Taxonomy" id="409998"/>
    <lineage>
        <taxon>Bacteria</taxon>
        <taxon>Pseudomonadati</taxon>
        <taxon>Spirochaetota</taxon>
        <taxon>Spirochaetia</taxon>
        <taxon>Leptospirales</taxon>
        <taxon>Leptospiraceae</taxon>
        <taxon>Leptospira</taxon>
    </lineage>
</organism>
<protein>
    <recommendedName>
        <fullName evidence="3">DUF1175 family protein</fullName>
    </recommendedName>
</protein>
<dbReference type="InterPro" id="IPR009558">
    <property type="entry name" value="DUF1175"/>
</dbReference>
<proteinExistence type="predicted"/>
<evidence type="ECO:0000313" key="1">
    <source>
        <dbReference type="EMBL" id="PJZ67096.1"/>
    </source>
</evidence>
<accession>A0A2M9ZFB2</accession>